<feature type="coiled-coil region" evidence="1">
    <location>
        <begin position="50"/>
        <end position="111"/>
    </location>
</feature>
<keyword evidence="1" id="KW-0175">Coiled coil</keyword>
<feature type="compositionally biased region" description="Polar residues" evidence="2">
    <location>
        <begin position="603"/>
        <end position="613"/>
    </location>
</feature>
<feature type="region of interest" description="Disordered" evidence="2">
    <location>
        <begin position="560"/>
        <end position="655"/>
    </location>
</feature>
<feature type="compositionally biased region" description="Low complexity" evidence="2">
    <location>
        <begin position="629"/>
        <end position="638"/>
    </location>
</feature>
<accession>A0ABM1LBE0</accession>
<feature type="compositionally biased region" description="Polar residues" evidence="2">
    <location>
        <begin position="331"/>
        <end position="341"/>
    </location>
</feature>
<sequence length="655" mass="73066">MKTGHESTIRLIKEERIAHIQSLEELAREDLAKLAVDLGKAHDSQVRTLKEEQAARIRSLEEQAREDRAQLQTSMGAGHESEIRILRDEQVARLNSLEERAREDLAQLRTVLGNGHESEIRILREEQTAHIKSLETRAREDVAKLQITLEKERSEHANRLDVQKAHYEGLLEQRRLESQEELSESQRIADDEIQQLRTDRVNLVMDKKALSDQVHETKLLCKAAQEKAAQAETALTTVTEELRKAQSTADYLLNRKREPTGEVSPTPSSKPALRKKEPDTPRDRGRISHTESPARHPDGSTEQDDLDLYRDPASQSEDDSDSTEPIPVNPVSVTNQTVTINNNRPRTKTVVENRPWRQEECKAVAEELGPLTEKNFVQWATTATTSYAGLEGEDLTMLARKCATGTALADINSAISSGNLVRATGEAWITQVITYLNPEYCLTEIFHNEKQGPYDDPEVYLARKQLLARVSGIVNGAVAPVNYNVPAFREALVKGLNQQAKQYLQLDDPQRGTWAELRNRIRRVSIAMRGAGALKPPKSHRKQIKDEDPSILEVTYANHGAQSSANASHDHSTGKAAQYNQAGRKPKGRTFGKGKAQAGQGPGRTQSSAENPTSQAPAYAPPPLPPPSYHQSQPMLHAQPPPQPHPVHHQQQHLA</sequence>
<name>A0ABM1LBE0_GEKJA</name>
<feature type="region of interest" description="Disordered" evidence="2">
    <location>
        <begin position="250"/>
        <end position="341"/>
    </location>
</feature>
<protein>
    <submittedName>
        <fullName evidence="4">Uncharacterized protein LOC107124346</fullName>
    </submittedName>
</protein>
<feature type="non-terminal residue" evidence="4">
    <location>
        <position position="655"/>
    </location>
</feature>
<gene>
    <name evidence="4" type="primary">LOC107124346</name>
</gene>
<feature type="coiled-coil region" evidence="1">
    <location>
        <begin position="207"/>
        <end position="248"/>
    </location>
</feature>
<evidence type="ECO:0000256" key="2">
    <source>
        <dbReference type="SAM" id="MobiDB-lite"/>
    </source>
</evidence>
<feature type="compositionally biased region" description="Basic and acidic residues" evidence="2">
    <location>
        <begin position="274"/>
        <end position="299"/>
    </location>
</feature>
<dbReference type="GeneID" id="107124346"/>
<reference evidence="4" key="1">
    <citation type="submission" date="2025-08" db="UniProtKB">
        <authorList>
            <consortium name="RefSeq"/>
        </authorList>
    </citation>
    <scope>IDENTIFICATION</scope>
</reference>
<feature type="compositionally biased region" description="Pro residues" evidence="2">
    <location>
        <begin position="619"/>
        <end position="628"/>
    </location>
</feature>
<feature type="compositionally biased region" description="Basic residues" evidence="2">
    <location>
        <begin position="646"/>
        <end position="655"/>
    </location>
</feature>
<evidence type="ECO:0000313" key="4">
    <source>
        <dbReference type="RefSeq" id="XP_015283277.1"/>
    </source>
</evidence>
<organism evidence="3 4">
    <name type="scientific">Gekko japonicus</name>
    <name type="common">Schlegel's Japanese gecko</name>
    <dbReference type="NCBI Taxonomy" id="146911"/>
    <lineage>
        <taxon>Eukaryota</taxon>
        <taxon>Metazoa</taxon>
        <taxon>Chordata</taxon>
        <taxon>Craniata</taxon>
        <taxon>Vertebrata</taxon>
        <taxon>Euteleostomi</taxon>
        <taxon>Lepidosauria</taxon>
        <taxon>Squamata</taxon>
        <taxon>Bifurcata</taxon>
        <taxon>Gekkota</taxon>
        <taxon>Gekkonidae</taxon>
        <taxon>Gekkoninae</taxon>
        <taxon>Gekko</taxon>
    </lineage>
</organism>
<evidence type="ECO:0000313" key="3">
    <source>
        <dbReference type="Proteomes" id="UP000694871"/>
    </source>
</evidence>
<keyword evidence="3" id="KW-1185">Reference proteome</keyword>
<proteinExistence type="predicted"/>
<dbReference type="Proteomes" id="UP000694871">
    <property type="component" value="Unplaced"/>
</dbReference>
<evidence type="ECO:0000256" key="1">
    <source>
        <dbReference type="SAM" id="Coils"/>
    </source>
</evidence>
<dbReference type="RefSeq" id="XP_015283277.1">
    <property type="nucleotide sequence ID" value="XM_015427791.1"/>
</dbReference>